<dbReference type="InterPro" id="IPR017452">
    <property type="entry name" value="GPCR_Rhodpsn_7TM"/>
</dbReference>
<feature type="transmembrane region" description="Helical" evidence="5">
    <location>
        <begin position="235"/>
        <end position="253"/>
    </location>
</feature>
<dbReference type="InterPro" id="IPR052954">
    <property type="entry name" value="GPCR-Ligand_Int"/>
</dbReference>
<feature type="transmembrane region" description="Helical" evidence="5">
    <location>
        <begin position="283"/>
        <end position="302"/>
    </location>
</feature>
<reference evidence="8" key="3">
    <citation type="submission" date="2015-06" db="UniProtKB">
        <authorList>
            <consortium name="EnsemblMetazoa"/>
        </authorList>
    </citation>
    <scope>IDENTIFICATION</scope>
</reference>
<dbReference type="STRING" id="283909.R7VCS8"/>
<dbReference type="EMBL" id="AMQN01005134">
    <property type="status" value="NOT_ANNOTATED_CDS"/>
    <property type="molecule type" value="Genomic_DNA"/>
</dbReference>
<dbReference type="AlphaFoldDB" id="R7VCS8"/>
<keyword evidence="3 5" id="KW-1133">Transmembrane helix</keyword>
<comment type="subcellular location">
    <subcellularLocation>
        <location evidence="1">Membrane</location>
    </subcellularLocation>
</comment>
<feature type="transmembrane region" description="Helical" evidence="5">
    <location>
        <begin position="142"/>
        <end position="163"/>
    </location>
</feature>
<gene>
    <name evidence="7" type="ORF">CAPTEDRAFT_216213</name>
</gene>
<protein>
    <recommendedName>
        <fullName evidence="6">G-protein coupled receptors family 1 profile domain-containing protein</fullName>
    </recommendedName>
</protein>
<name>R7VCS8_CAPTE</name>
<evidence type="ECO:0000259" key="6">
    <source>
        <dbReference type="PROSITE" id="PS50262"/>
    </source>
</evidence>
<keyword evidence="4 5" id="KW-0472">Membrane</keyword>
<dbReference type="PROSITE" id="PS50262">
    <property type="entry name" value="G_PROTEIN_RECEP_F1_2"/>
    <property type="match status" value="1"/>
</dbReference>
<dbReference type="PRINTS" id="PR00237">
    <property type="entry name" value="GPCRRHODOPSN"/>
</dbReference>
<dbReference type="PANTHER" id="PTHR46641">
    <property type="entry name" value="FMRFAMIDE RECEPTOR-RELATED"/>
    <property type="match status" value="1"/>
</dbReference>
<organism evidence="7">
    <name type="scientific">Capitella teleta</name>
    <name type="common">Polychaete worm</name>
    <dbReference type="NCBI Taxonomy" id="283909"/>
    <lineage>
        <taxon>Eukaryota</taxon>
        <taxon>Metazoa</taxon>
        <taxon>Spiralia</taxon>
        <taxon>Lophotrochozoa</taxon>
        <taxon>Annelida</taxon>
        <taxon>Polychaeta</taxon>
        <taxon>Sedentaria</taxon>
        <taxon>Scolecida</taxon>
        <taxon>Capitellidae</taxon>
        <taxon>Capitella</taxon>
    </lineage>
</organism>
<dbReference type="GO" id="GO:0016020">
    <property type="term" value="C:membrane"/>
    <property type="evidence" value="ECO:0007669"/>
    <property type="project" value="UniProtKB-SubCell"/>
</dbReference>
<feature type="transmembrane region" description="Helical" evidence="5">
    <location>
        <begin position="67"/>
        <end position="87"/>
    </location>
</feature>
<dbReference type="HOGENOM" id="CLU_009579_24_7_1"/>
<feature type="transmembrane region" description="Helical" evidence="5">
    <location>
        <begin position="99"/>
        <end position="122"/>
    </location>
</feature>
<dbReference type="EnsemblMetazoa" id="CapteT216213">
    <property type="protein sequence ID" value="CapteP216213"/>
    <property type="gene ID" value="CapteG216213"/>
</dbReference>
<dbReference type="OMA" id="HVNSTER"/>
<reference evidence="9" key="1">
    <citation type="submission" date="2012-12" db="EMBL/GenBank/DDBJ databases">
        <authorList>
            <person name="Hellsten U."/>
            <person name="Grimwood J."/>
            <person name="Chapman J.A."/>
            <person name="Shapiro H."/>
            <person name="Aerts A."/>
            <person name="Otillar R.P."/>
            <person name="Terry A.Y."/>
            <person name="Boore J.L."/>
            <person name="Simakov O."/>
            <person name="Marletaz F."/>
            <person name="Cho S.-J."/>
            <person name="Edsinger-Gonzales E."/>
            <person name="Havlak P."/>
            <person name="Kuo D.-H."/>
            <person name="Larsson T."/>
            <person name="Lv J."/>
            <person name="Arendt D."/>
            <person name="Savage R."/>
            <person name="Osoegawa K."/>
            <person name="de Jong P."/>
            <person name="Lindberg D.R."/>
            <person name="Seaver E.C."/>
            <person name="Weisblat D.A."/>
            <person name="Putnam N.H."/>
            <person name="Grigoriev I.V."/>
            <person name="Rokhsar D.S."/>
        </authorList>
    </citation>
    <scope>NUCLEOTIDE SEQUENCE</scope>
    <source>
        <strain evidence="9">I ESC-2004</strain>
    </source>
</reference>
<evidence type="ECO:0000313" key="9">
    <source>
        <dbReference type="Proteomes" id="UP000014760"/>
    </source>
</evidence>
<accession>R7VCS8</accession>
<evidence type="ECO:0000256" key="4">
    <source>
        <dbReference type="ARBA" id="ARBA00023136"/>
    </source>
</evidence>
<evidence type="ECO:0000256" key="1">
    <source>
        <dbReference type="ARBA" id="ARBA00004370"/>
    </source>
</evidence>
<evidence type="ECO:0000313" key="7">
    <source>
        <dbReference type="EMBL" id="ELU13485.1"/>
    </source>
</evidence>
<keyword evidence="2 5" id="KW-0812">Transmembrane</keyword>
<dbReference type="Proteomes" id="UP000014760">
    <property type="component" value="Unassembled WGS sequence"/>
</dbReference>
<sequence length="337" mass="37851">MNTNSTDQGSFSVPPVTLSPAQIKQCNDFYIVIGFLIWVFVILGVVGNSLTVYVFRKAASQTSTMYLISNLAIVDAMVALLFIPVSFSPNVASLATFYVAYISNIAYTLNQISIFFITILVWQRYVSVCKPHDTRYWTKISVLRGMAICAVLLAICTYSPGFFKYKVIRVEGGLFQASPTSLGGNTIYYYLHTVVVMNLVSYVVPVIIISYATFRLIQDLRKRNPLASSQTAKRDLTKSVVINVFLFLVLQSLRPTRYILLRLFNPYSKAIRCQGPLMYFAPFPPFATILNSSVNFIIYVLCARRFRKRVTTILLCKKNNVGPVSSSDGAKIDVIKF</sequence>
<feature type="domain" description="G-protein coupled receptors family 1 profile" evidence="6">
    <location>
        <begin position="47"/>
        <end position="299"/>
    </location>
</feature>
<evidence type="ECO:0000256" key="2">
    <source>
        <dbReference type="ARBA" id="ARBA00022692"/>
    </source>
</evidence>
<feature type="transmembrane region" description="Helical" evidence="5">
    <location>
        <begin position="29"/>
        <end position="55"/>
    </location>
</feature>
<dbReference type="PANTHER" id="PTHR46641:SF2">
    <property type="entry name" value="FMRFAMIDE RECEPTOR"/>
    <property type="match status" value="1"/>
</dbReference>
<keyword evidence="9" id="KW-1185">Reference proteome</keyword>
<evidence type="ECO:0000256" key="3">
    <source>
        <dbReference type="ARBA" id="ARBA00022989"/>
    </source>
</evidence>
<dbReference type="EMBL" id="KB295185">
    <property type="protein sequence ID" value="ELU13485.1"/>
    <property type="molecule type" value="Genomic_DNA"/>
</dbReference>
<dbReference type="GO" id="GO:0004930">
    <property type="term" value="F:G protein-coupled receptor activity"/>
    <property type="evidence" value="ECO:0007669"/>
    <property type="project" value="InterPro"/>
</dbReference>
<dbReference type="OrthoDB" id="10011262at2759"/>
<dbReference type="InterPro" id="IPR000276">
    <property type="entry name" value="GPCR_Rhodpsn"/>
</dbReference>
<evidence type="ECO:0000256" key="5">
    <source>
        <dbReference type="SAM" id="Phobius"/>
    </source>
</evidence>
<evidence type="ECO:0000313" key="8">
    <source>
        <dbReference type="EnsemblMetazoa" id="CapteP216213"/>
    </source>
</evidence>
<proteinExistence type="predicted"/>
<dbReference type="SUPFAM" id="SSF81321">
    <property type="entry name" value="Family A G protein-coupled receptor-like"/>
    <property type="match status" value="1"/>
</dbReference>
<dbReference type="Pfam" id="PF00001">
    <property type="entry name" value="7tm_1"/>
    <property type="match status" value="1"/>
</dbReference>
<dbReference type="Gene3D" id="1.20.1070.10">
    <property type="entry name" value="Rhodopsin 7-helix transmembrane proteins"/>
    <property type="match status" value="1"/>
</dbReference>
<reference evidence="7 9" key="2">
    <citation type="journal article" date="2013" name="Nature">
        <title>Insights into bilaterian evolution from three spiralian genomes.</title>
        <authorList>
            <person name="Simakov O."/>
            <person name="Marletaz F."/>
            <person name="Cho S.J."/>
            <person name="Edsinger-Gonzales E."/>
            <person name="Havlak P."/>
            <person name="Hellsten U."/>
            <person name="Kuo D.H."/>
            <person name="Larsson T."/>
            <person name="Lv J."/>
            <person name="Arendt D."/>
            <person name="Savage R."/>
            <person name="Osoegawa K."/>
            <person name="de Jong P."/>
            <person name="Grimwood J."/>
            <person name="Chapman J.A."/>
            <person name="Shapiro H."/>
            <person name="Aerts A."/>
            <person name="Otillar R.P."/>
            <person name="Terry A.Y."/>
            <person name="Boore J.L."/>
            <person name="Grigoriev I.V."/>
            <person name="Lindberg D.R."/>
            <person name="Seaver E.C."/>
            <person name="Weisblat D.A."/>
            <person name="Putnam N.H."/>
            <person name="Rokhsar D.S."/>
        </authorList>
    </citation>
    <scope>NUCLEOTIDE SEQUENCE</scope>
    <source>
        <strain evidence="7 9">I ESC-2004</strain>
    </source>
</reference>
<feature type="transmembrane region" description="Helical" evidence="5">
    <location>
        <begin position="187"/>
        <end position="214"/>
    </location>
</feature>